<dbReference type="EC" id="2.10.1.1" evidence="6"/>
<reference evidence="8 9" key="1">
    <citation type="submission" date="2017-12" db="EMBL/GenBank/DDBJ databases">
        <title>Anaerobic carbon monoxide metabolism by Pleomorphomonas carboxyditropha sp. nov., a new mesophilic hydrogenogenic carboxidotroph.</title>
        <authorList>
            <person name="Esquivel-Elizondo S."/>
            <person name="Krajmalnik-Brown R."/>
        </authorList>
    </citation>
    <scope>NUCLEOTIDE SEQUENCE [LARGE SCALE GENOMIC DNA]</scope>
    <source>
        <strain evidence="8 9">R5-392</strain>
    </source>
</reference>
<dbReference type="Pfam" id="PF03454">
    <property type="entry name" value="MoeA_C"/>
    <property type="match status" value="1"/>
</dbReference>
<comment type="function">
    <text evidence="1 6">Catalyzes the insertion of molybdate into adenylated molybdopterin with the concomitant release of AMP.</text>
</comment>
<dbReference type="NCBIfam" id="NF045515">
    <property type="entry name" value="Glp_gephyrin"/>
    <property type="match status" value="1"/>
</dbReference>
<evidence type="ECO:0000256" key="4">
    <source>
        <dbReference type="ARBA" id="ARBA00023150"/>
    </source>
</evidence>
<dbReference type="GO" id="GO:0005829">
    <property type="term" value="C:cytosol"/>
    <property type="evidence" value="ECO:0007669"/>
    <property type="project" value="TreeGrafter"/>
</dbReference>
<dbReference type="Pfam" id="PF03453">
    <property type="entry name" value="MoeA_N"/>
    <property type="match status" value="1"/>
</dbReference>
<dbReference type="Pfam" id="PF00994">
    <property type="entry name" value="MoCF_biosynth"/>
    <property type="match status" value="1"/>
</dbReference>
<gene>
    <name evidence="8" type="ORF">CXZ10_11615</name>
</gene>
<evidence type="ECO:0000313" key="9">
    <source>
        <dbReference type="Proteomes" id="UP000233491"/>
    </source>
</evidence>
<dbReference type="SUPFAM" id="SSF53218">
    <property type="entry name" value="Molybdenum cofactor biosynthesis proteins"/>
    <property type="match status" value="1"/>
</dbReference>
<dbReference type="SUPFAM" id="SSF63882">
    <property type="entry name" value="MoeA N-terminal region -like"/>
    <property type="match status" value="1"/>
</dbReference>
<comment type="caution">
    <text evidence="8">The sequence shown here is derived from an EMBL/GenBank/DDBJ whole genome shotgun (WGS) entry which is preliminary data.</text>
</comment>
<evidence type="ECO:0000256" key="5">
    <source>
        <dbReference type="ARBA" id="ARBA00047317"/>
    </source>
</evidence>
<dbReference type="Gene3D" id="3.90.105.10">
    <property type="entry name" value="Molybdopterin biosynthesis moea protein, domain 2"/>
    <property type="match status" value="1"/>
</dbReference>
<keyword evidence="6" id="KW-0460">Magnesium</keyword>
<name>A0A2N3LW13_9HYPH</name>
<accession>A0A2N3LW13</accession>
<dbReference type="CDD" id="cd00887">
    <property type="entry name" value="MoeA"/>
    <property type="match status" value="1"/>
</dbReference>
<dbReference type="GO" id="GO:0006777">
    <property type="term" value="P:Mo-molybdopterin cofactor biosynthetic process"/>
    <property type="evidence" value="ECO:0007669"/>
    <property type="project" value="UniProtKB-UniRule"/>
</dbReference>
<comment type="catalytic activity">
    <reaction evidence="5">
        <text>adenylyl-molybdopterin + molybdate = Mo-molybdopterin + AMP + H(+)</text>
        <dbReference type="Rhea" id="RHEA:35047"/>
        <dbReference type="ChEBI" id="CHEBI:15378"/>
        <dbReference type="ChEBI" id="CHEBI:36264"/>
        <dbReference type="ChEBI" id="CHEBI:62727"/>
        <dbReference type="ChEBI" id="CHEBI:71302"/>
        <dbReference type="ChEBI" id="CHEBI:456215"/>
        <dbReference type="EC" id="2.10.1.1"/>
    </reaction>
</comment>
<dbReference type="Gene3D" id="3.40.980.10">
    <property type="entry name" value="MoaB/Mog-like domain"/>
    <property type="match status" value="1"/>
</dbReference>
<evidence type="ECO:0000313" key="8">
    <source>
        <dbReference type="EMBL" id="PKR88767.1"/>
    </source>
</evidence>
<dbReference type="GO" id="GO:0061599">
    <property type="term" value="F:molybdopterin molybdotransferase activity"/>
    <property type="evidence" value="ECO:0007669"/>
    <property type="project" value="UniProtKB-UniRule"/>
</dbReference>
<dbReference type="InterPro" id="IPR005111">
    <property type="entry name" value="MoeA_C_domain_IV"/>
</dbReference>
<dbReference type="Gene3D" id="2.170.190.11">
    <property type="entry name" value="Molybdopterin biosynthesis moea protein, domain 3"/>
    <property type="match status" value="1"/>
</dbReference>
<dbReference type="EMBL" id="PJNW01000009">
    <property type="protein sequence ID" value="PKR88767.1"/>
    <property type="molecule type" value="Genomic_DNA"/>
</dbReference>
<dbReference type="InterPro" id="IPR036688">
    <property type="entry name" value="MoeA_C_domain_IV_sf"/>
</dbReference>
<dbReference type="AlphaFoldDB" id="A0A2N3LW13"/>
<evidence type="ECO:0000256" key="1">
    <source>
        <dbReference type="ARBA" id="ARBA00002901"/>
    </source>
</evidence>
<proteinExistence type="inferred from homology"/>
<evidence type="ECO:0000259" key="7">
    <source>
        <dbReference type="SMART" id="SM00852"/>
    </source>
</evidence>
<dbReference type="Proteomes" id="UP000233491">
    <property type="component" value="Unassembled WGS sequence"/>
</dbReference>
<dbReference type="PANTHER" id="PTHR10192">
    <property type="entry name" value="MOLYBDOPTERIN BIOSYNTHESIS PROTEIN"/>
    <property type="match status" value="1"/>
</dbReference>
<dbReference type="UniPathway" id="UPA00344"/>
<comment type="similarity">
    <text evidence="3 6">Belongs to the MoeA family.</text>
</comment>
<sequence>MMALMPVDEAQAALLAGVTATETEWVELAEAGGRTLAADLAALRTQPPVDVSTMDGYALGKDVASDGWYSVVGEAAAGHAFGRSLASGEAVRIFTGAPVPEGADRVALQEDAEREDDRVRFATRAPSGAYIRKRGADFIEGETGLFAGTRLGFGALGLAAAMNHARLPVRRRPRVALIASGDELVKPGTNALSHQIVASSTVALARLVDDAGGEAIDMGIAPDDLSALRDRIRSAMTGGANVVVVMGGVSVGDHDHTRPAFAAEGMEPGFWKIAMRPGKPLMHGRLGRVHALGLPGNPVSTLVTGLLFLAPLVRAMLGRDDVLPVAETAIVTAPLRANDMRRDFLRARLSVEAGRLIVTPVANQDSALLSMIAAANALIVRREFAPAAEIGEAVDIIRI</sequence>
<dbReference type="SUPFAM" id="SSF63867">
    <property type="entry name" value="MoeA C-terminal domain-like"/>
    <property type="match status" value="1"/>
</dbReference>
<evidence type="ECO:0000256" key="2">
    <source>
        <dbReference type="ARBA" id="ARBA00005046"/>
    </source>
</evidence>
<dbReference type="Gene3D" id="2.40.340.10">
    <property type="entry name" value="MoeA, C-terminal, domain IV"/>
    <property type="match status" value="1"/>
</dbReference>
<dbReference type="PANTHER" id="PTHR10192:SF5">
    <property type="entry name" value="GEPHYRIN"/>
    <property type="match status" value="1"/>
</dbReference>
<evidence type="ECO:0000256" key="6">
    <source>
        <dbReference type="RuleBase" id="RU365090"/>
    </source>
</evidence>
<dbReference type="InterPro" id="IPR005110">
    <property type="entry name" value="MoeA_linker/N"/>
</dbReference>
<comment type="cofactor">
    <cofactor evidence="6">
        <name>Mg(2+)</name>
        <dbReference type="ChEBI" id="CHEBI:18420"/>
    </cofactor>
</comment>
<dbReference type="SMART" id="SM00852">
    <property type="entry name" value="MoCF_biosynth"/>
    <property type="match status" value="1"/>
</dbReference>
<dbReference type="InterPro" id="IPR038987">
    <property type="entry name" value="MoeA-like"/>
</dbReference>
<keyword evidence="4 6" id="KW-0501">Molybdenum cofactor biosynthesis</keyword>
<dbReference type="InterPro" id="IPR036425">
    <property type="entry name" value="MoaB/Mog-like_dom_sf"/>
</dbReference>
<comment type="pathway">
    <text evidence="2 6">Cofactor biosynthesis; molybdopterin biosynthesis.</text>
</comment>
<keyword evidence="6 8" id="KW-0808">Transferase</keyword>
<feature type="domain" description="MoaB/Mog" evidence="7">
    <location>
        <begin position="176"/>
        <end position="315"/>
    </location>
</feature>
<keyword evidence="6" id="KW-0479">Metal-binding</keyword>
<evidence type="ECO:0000256" key="3">
    <source>
        <dbReference type="ARBA" id="ARBA00010763"/>
    </source>
</evidence>
<dbReference type="InterPro" id="IPR001453">
    <property type="entry name" value="MoaB/Mog_dom"/>
</dbReference>
<keyword evidence="9" id="KW-1185">Reference proteome</keyword>
<dbReference type="OrthoDB" id="9804758at2"/>
<keyword evidence="6" id="KW-0500">Molybdenum</keyword>
<dbReference type="GO" id="GO:0046872">
    <property type="term" value="F:metal ion binding"/>
    <property type="evidence" value="ECO:0007669"/>
    <property type="project" value="UniProtKB-UniRule"/>
</dbReference>
<organism evidence="8 9">
    <name type="scientific">Pleomorphomonas diazotrophica</name>
    <dbReference type="NCBI Taxonomy" id="1166257"/>
    <lineage>
        <taxon>Bacteria</taxon>
        <taxon>Pseudomonadati</taxon>
        <taxon>Pseudomonadota</taxon>
        <taxon>Alphaproteobacteria</taxon>
        <taxon>Hyphomicrobiales</taxon>
        <taxon>Pleomorphomonadaceae</taxon>
        <taxon>Pleomorphomonas</taxon>
    </lineage>
</organism>
<dbReference type="InterPro" id="IPR036135">
    <property type="entry name" value="MoeA_linker/N_sf"/>
</dbReference>
<protein>
    <recommendedName>
        <fullName evidence="6">Molybdopterin molybdenumtransferase</fullName>
        <ecNumber evidence="6">2.10.1.1</ecNumber>
    </recommendedName>
</protein>